<dbReference type="Gene3D" id="3.40.50.300">
    <property type="entry name" value="P-loop containing nucleotide triphosphate hydrolases"/>
    <property type="match status" value="1"/>
</dbReference>
<feature type="domain" description="FIIND" evidence="8">
    <location>
        <begin position="353"/>
        <end position="615"/>
    </location>
</feature>
<evidence type="ECO:0000256" key="4">
    <source>
        <dbReference type="ARBA" id="ARBA00022741"/>
    </source>
</evidence>
<feature type="non-terminal residue" evidence="9">
    <location>
        <position position="615"/>
    </location>
</feature>
<evidence type="ECO:0000256" key="1">
    <source>
        <dbReference type="ARBA" id="ARBA00004514"/>
    </source>
</evidence>
<dbReference type="PROSITE" id="PS51720">
    <property type="entry name" value="G_AIG1"/>
    <property type="match status" value="1"/>
</dbReference>
<protein>
    <submittedName>
        <fullName evidence="9">NACHT, LRR and PYD domains-containing protein 1b allele 2-like</fullName>
    </submittedName>
</protein>
<dbReference type="SUPFAM" id="SSF52540">
    <property type="entry name" value="P-loop containing nucleoside triphosphate hydrolases"/>
    <property type="match status" value="1"/>
</dbReference>
<evidence type="ECO:0000256" key="5">
    <source>
        <dbReference type="ARBA" id="ARBA00023134"/>
    </source>
</evidence>
<dbReference type="FunFam" id="3.40.50.300:FF:001809">
    <property type="entry name" value="Si:ch1073-365p7.2"/>
    <property type="match status" value="1"/>
</dbReference>
<dbReference type="OrthoDB" id="8954335at2759"/>
<dbReference type="AlphaFoldDB" id="A0A8J4WYM4"/>
<keyword evidence="5" id="KW-0342">GTP-binding</keyword>
<gene>
    <name evidence="9" type="ORF">DAT39_013720</name>
</gene>
<evidence type="ECO:0000313" key="9">
    <source>
        <dbReference type="EMBL" id="KAF5896567.1"/>
    </source>
</evidence>
<dbReference type="Proteomes" id="UP000727407">
    <property type="component" value="Unassembled WGS sequence"/>
</dbReference>
<keyword evidence="4" id="KW-0547">Nucleotide-binding</keyword>
<feature type="non-terminal residue" evidence="9">
    <location>
        <position position="1"/>
    </location>
</feature>
<dbReference type="InterPro" id="IPR027417">
    <property type="entry name" value="P-loop_NTPase"/>
</dbReference>
<dbReference type="GO" id="GO:0005525">
    <property type="term" value="F:GTP binding"/>
    <property type="evidence" value="ECO:0007669"/>
    <property type="project" value="UniProtKB-KW"/>
</dbReference>
<reference evidence="9" key="1">
    <citation type="submission" date="2020-07" db="EMBL/GenBank/DDBJ databases">
        <title>Clarias magur genome sequencing, assembly and annotation.</title>
        <authorList>
            <person name="Kushwaha B."/>
            <person name="Kumar R."/>
            <person name="Das P."/>
            <person name="Joshi C.G."/>
            <person name="Kumar D."/>
            <person name="Nagpure N.S."/>
            <person name="Pandey M."/>
            <person name="Agarwal S."/>
            <person name="Srivastava S."/>
            <person name="Singh M."/>
            <person name="Sahoo L."/>
            <person name="Jayasankar P."/>
            <person name="Meher P.K."/>
            <person name="Koringa P.G."/>
            <person name="Iquebal M.A."/>
            <person name="Das S.P."/>
            <person name="Bit A."/>
            <person name="Patnaik S."/>
            <person name="Patel N."/>
            <person name="Shah T.M."/>
            <person name="Hinsu A."/>
            <person name="Jena J.K."/>
        </authorList>
    </citation>
    <scope>NUCLEOTIDE SEQUENCE</scope>
    <source>
        <strain evidence="9">CIFAMagur01</strain>
        <tissue evidence="9">Testis</tissue>
    </source>
</reference>
<feature type="region of interest" description="Disordered" evidence="6">
    <location>
        <begin position="286"/>
        <end position="323"/>
    </location>
</feature>
<accession>A0A8J4WYM4</accession>
<comment type="caution">
    <text evidence="9">The sequence shown here is derived from an EMBL/GenBank/DDBJ whole genome shotgun (WGS) entry which is preliminary data.</text>
</comment>
<dbReference type="EMBL" id="QNUK01000271">
    <property type="protein sequence ID" value="KAF5896567.1"/>
    <property type="molecule type" value="Genomic_DNA"/>
</dbReference>
<dbReference type="Pfam" id="PF13553">
    <property type="entry name" value="FIIND"/>
    <property type="match status" value="1"/>
</dbReference>
<dbReference type="PROSITE" id="PS51830">
    <property type="entry name" value="FIIND"/>
    <property type="match status" value="1"/>
</dbReference>
<organism evidence="9 10">
    <name type="scientific">Clarias magur</name>
    <name type="common">Asian catfish</name>
    <name type="synonym">Macropteronotus magur</name>
    <dbReference type="NCBI Taxonomy" id="1594786"/>
    <lineage>
        <taxon>Eukaryota</taxon>
        <taxon>Metazoa</taxon>
        <taxon>Chordata</taxon>
        <taxon>Craniata</taxon>
        <taxon>Vertebrata</taxon>
        <taxon>Euteleostomi</taxon>
        <taxon>Actinopterygii</taxon>
        <taxon>Neopterygii</taxon>
        <taxon>Teleostei</taxon>
        <taxon>Ostariophysi</taxon>
        <taxon>Siluriformes</taxon>
        <taxon>Clariidae</taxon>
        <taxon>Clarias</taxon>
    </lineage>
</organism>
<dbReference type="InterPro" id="IPR006703">
    <property type="entry name" value="G_AIG1"/>
</dbReference>
<dbReference type="GO" id="GO:0005829">
    <property type="term" value="C:cytosol"/>
    <property type="evidence" value="ECO:0007669"/>
    <property type="project" value="UniProtKB-SubCell"/>
</dbReference>
<keyword evidence="10" id="KW-1185">Reference proteome</keyword>
<dbReference type="InterPro" id="IPR025307">
    <property type="entry name" value="FIIND_dom"/>
</dbReference>
<dbReference type="InterPro" id="IPR045058">
    <property type="entry name" value="GIMA/IAN/Toc"/>
</dbReference>
<dbReference type="Pfam" id="PF04548">
    <property type="entry name" value="AIG1"/>
    <property type="match status" value="1"/>
</dbReference>
<proteinExistence type="inferred from homology"/>
<keyword evidence="3" id="KW-0963">Cytoplasm</keyword>
<feature type="domain" description="AIG1-type G" evidence="7">
    <location>
        <begin position="60"/>
        <end position="267"/>
    </location>
</feature>
<dbReference type="PANTHER" id="PTHR10903:SF107">
    <property type="entry name" value="GTPASE IMAP FAMILY MEMBER 4-LIKE-RELATED"/>
    <property type="match status" value="1"/>
</dbReference>
<evidence type="ECO:0000256" key="3">
    <source>
        <dbReference type="ARBA" id="ARBA00022490"/>
    </source>
</evidence>
<evidence type="ECO:0000313" key="10">
    <source>
        <dbReference type="Proteomes" id="UP000727407"/>
    </source>
</evidence>
<dbReference type="Pfam" id="PF23679">
    <property type="entry name" value="UPA-FIIND"/>
    <property type="match status" value="1"/>
</dbReference>
<name>A0A8J4WYM4_CLAMG</name>
<comment type="similarity">
    <text evidence="2">Belongs to the TRAFAC class TrmE-Era-EngA-EngB-Septin-like GTPase superfamily. AIG1/Toc34/Toc159-like paraseptin GTPase family. IAN subfamily.</text>
</comment>
<evidence type="ECO:0000259" key="8">
    <source>
        <dbReference type="PROSITE" id="PS51830"/>
    </source>
</evidence>
<evidence type="ECO:0000256" key="2">
    <source>
        <dbReference type="ARBA" id="ARBA00008535"/>
    </source>
</evidence>
<comment type="subcellular location">
    <subcellularLocation>
        <location evidence="1">Cytoplasm</location>
        <location evidence="1">Cytosol</location>
    </subcellularLocation>
</comment>
<evidence type="ECO:0000259" key="7">
    <source>
        <dbReference type="PROSITE" id="PS51720"/>
    </source>
</evidence>
<dbReference type="PANTHER" id="PTHR10903">
    <property type="entry name" value="GTPASE, IMAP FAMILY MEMBER-RELATED"/>
    <property type="match status" value="1"/>
</dbReference>
<sequence>QVRRRSRNPENKTMDDFESAFLHPFSPETHYPWDNPELNLFKSPMKPSSVSADKGGMDHLSEIRIVMLGQRTDVQNIAGNIILGREEFHLWERDKCVKRQREVAGRMITVVQTPGWRDRGMVVTDPPGERRYKHINESFKQEIVLSVSMCPPGPHAVLLVLRLYCSSWENEKKMLEKCMMLLTERVWSHTIVLFTCGEFLGNQTIEEYIAGQGKDLQRLIEKCGNRYHVFYTIRNNTQVTELLEKIEKMVAGNSGCHLEIDPKTVQDTEKRKKLCESEDWEKRMKVSNQRDDAKITSTPSDNPDLNLFKSPMKPSSVSADKDQVRRRSWIPKNKTMDHFDSAFFRPVSPETHYSKDLELLDEKCSEDEDRKNYRILWLHAGQFMCKFSNLVFKMEGKVKVQYRIESWNCCNLDGLGQKQPAGPLYSIKCPEGSIHRLHLPHCETRKHMRKLTVAHVTEDNVEIIQPLKVTNTHVIIDIQSLSLFGILKELLFQAHPIRAQVLLFYQRGMNKLYIHLVPGNVPVEEVQKRHESNTTYIMTSSKCNLVPGRIYIPCCKATECDYVSQPENETFDYEYGPNYHPTFEVLLSTEVKQVTLSLLDEKGKLVWKPRVVLLK</sequence>
<evidence type="ECO:0000256" key="6">
    <source>
        <dbReference type="SAM" id="MobiDB-lite"/>
    </source>
</evidence>